<feature type="domain" description="CzcB-like barrel-sandwich hybrid" evidence="4">
    <location>
        <begin position="100"/>
        <end position="224"/>
    </location>
</feature>
<evidence type="ECO:0000259" key="3">
    <source>
        <dbReference type="Pfam" id="PF25954"/>
    </source>
</evidence>
<dbReference type="PROSITE" id="PS51257">
    <property type="entry name" value="PROKAR_LIPOPROTEIN"/>
    <property type="match status" value="1"/>
</dbReference>
<comment type="similarity">
    <text evidence="1">Belongs to the membrane fusion protein (MFP) (TC 8.A.1) family.</text>
</comment>
<proteinExistence type="inferred from homology"/>
<dbReference type="NCBIfam" id="TIGR01730">
    <property type="entry name" value="RND_mfp"/>
    <property type="match status" value="1"/>
</dbReference>
<protein>
    <submittedName>
        <fullName evidence="5">Efflux RND transporter periplasmic adaptor subunit</fullName>
    </submittedName>
</protein>
<feature type="domain" description="CzcB-like alpha-helical hairpin" evidence="2">
    <location>
        <begin position="136"/>
        <end position="192"/>
    </location>
</feature>
<name>A0A506PPW9_9FLAO</name>
<accession>A0A506PPW9</accession>
<dbReference type="SUPFAM" id="SSF111369">
    <property type="entry name" value="HlyD-like secretion proteins"/>
    <property type="match status" value="1"/>
</dbReference>
<keyword evidence="6" id="KW-1185">Reference proteome</keyword>
<sequence length="387" mass="42624">MKTNTIITIFLLTLIVSCGGKKDNFEAVLESGDSKLLHTKKSELLESQRALQLQIDDINAKLDEISGTDKLQLVSTFNTSEELFKHYVELQGNVTTKNLVVINAEFGGLLKTVLVKEGQQVTKGQILAKIDDGGLSQQLSQMQIQADLAKTTFERQERLWQQSIGSEIQYLQAKSAYESQLEAINQMKQQLAKTTITSPFSGTIDDILTDQGTIVAPGTSIFRLVSLKDMYVEVDVPESYLKDITTGKEVIVEFPVLNMSINSVVRQAGSYINAANRTFKVEVAIPNGYDNIKPNLTAKLKINDYTSGKAILIPQDIISEDASGSEYIYVLDQVNEKTGTVKRTNIATGKTQGDIIEVLEGLTPNTLVIQEGARSVKDGQKVEVKQI</sequence>
<evidence type="ECO:0000259" key="4">
    <source>
        <dbReference type="Pfam" id="PF25973"/>
    </source>
</evidence>
<dbReference type="AlphaFoldDB" id="A0A506PPW9"/>
<dbReference type="InterPro" id="IPR006143">
    <property type="entry name" value="RND_pump_MFP"/>
</dbReference>
<dbReference type="PANTHER" id="PTHR30469:SF15">
    <property type="entry name" value="HLYD FAMILY OF SECRETION PROTEINS"/>
    <property type="match status" value="1"/>
</dbReference>
<comment type="caution">
    <text evidence="5">The sequence shown here is derived from an EMBL/GenBank/DDBJ whole genome shotgun (WGS) entry which is preliminary data.</text>
</comment>
<dbReference type="OrthoDB" id="9806939at2"/>
<dbReference type="Gene3D" id="1.10.287.470">
    <property type="entry name" value="Helix hairpin bin"/>
    <property type="match status" value="1"/>
</dbReference>
<dbReference type="Gene3D" id="2.40.420.20">
    <property type="match status" value="1"/>
</dbReference>
<dbReference type="GO" id="GO:0015562">
    <property type="term" value="F:efflux transmembrane transporter activity"/>
    <property type="evidence" value="ECO:0007669"/>
    <property type="project" value="TreeGrafter"/>
</dbReference>
<dbReference type="Proteomes" id="UP000317332">
    <property type="component" value="Unassembled WGS sequence"/>
</dbReference>
<dbReference type="GO" id="GO:1990281">
    <property type="term" value="C:efflux pump complex"/>
    <property type="evidence" value="ECO:0007669"/>
    <property type="project" value="TreeGrafter"/>
</dbReference>
<dbReference type="EMBL" id="VHIQ01000001">
    <property type="protein sequence ID" value="TPV35913.1"/>
    <property type="molecule type" value="Genomic_DNA"/>
</dbReference>
<dbReference type="Pfam" id="PF25973">
    <property type="entry name" value="BSH_CzcB"/>
    <property type="match status" value="1"/>
</dbReference>
<evidence type="ECO:0000313" key="5">
    <source>
        <dbReference type="EMBL" id="TPV35913.1"/>
    </source>
</evidence>
<dbReference type="InterPro" id="IPR058792">
    <property type="entry name" value="Beta-barrel_RND_2"/>
</dbReference>
<evidence type="ECO:0000256" key="1">
    <source>
        <dbReference type="ARBA" id="ARBA00009477"/>
    </source>
</evidence>
<dbReference type="RefSeq" id="WP_140988923.1">
    <property type="nucleotide sequence ID" value="NZ_VHIQ01000001.1"/>
</dbReference>
<feature type="domain" description="CusB-like beta-barrel" evidence="3">
    <location>
        <begin position="232"/>
        <end position="303"/>
    </location>
</feature>
<reference evidence="5 6" key="1">
    <citation type="submission" date="2019-06" db="EMBL/GenBank/DDBJ databases">
        <title>Flavobacteriaceae Paucihalobacterium erythroidium CWB-1, complete genome.</title>
        <authorList>
            <person name="Wu S."/>
        </authorList>
    </citation>
    <scope>NUCLEOTIDE SEQUENCE [LARGE SCALE GENOMIC DNA]</scope>
    <source>
        <strain evidence="5 6">CWB-1</strain>
    </source>
</reference>
<gene>
    <name evidence="5" type="ORF">FJ651_03060</name>
</gene>
<dbReference type="InterPro" id="IPR058648">
    <property type="entry name" value="HH_CzcB-like"/>
</dbReference>
<evidence type="ECO:0000313" key="6">
    <source>
        <dbReference type="Proteomes" id="UP000317332"/>
    </source>
</evidence>
<dbReference type="Pfam" id="PF25954">
    <property type="entry name" value="Beta-barrel_RND_2"/>
    <property type="match status" value="1"/>
</dbReference>
<evidence type="ECO:0000259" key="2">
    <source>
        <dbReference type="Pfam" id="PF25893"/>
    </source>
</evidence>
<organism evidence="5 6">
    <name type="scientific">Paucihalobacter ruber</name>
    <dbReference type="NCBI Taxonomy" id="2567861"/>
    <lineage>
        <taxon>Bacteria</taxon>
        <taxon>Pseudomonadati</taxon>
        <taxon>Bacteroidota</taxon>
        <taxon>Flavobacteriia</taxon>
        <taxon>Flavobacteriales</taxon>
        <taxon>Flavobacteriaceae</taxon>
        <taxon>Paucihalobacter</taxon>
    </lineage>
</organism>
<dbReference type="Gene3D" id="2.40.30.170">
    <property type="match status" value="1"/>
</dbReference>
<dbReference type="PANTHER" id="PTHR30469">
    <property type="entry name" value="MULTIDRUG RESISTANCE PROTEIN MDTA"/>
    <property type="match status" value="1"/>
</dbReference>
<dbReference type="InterPro" id="IPR058647">
    <property type="entry name" value="BSH_CzcB-like"/>
</dbReference>
<dbReference type="Pfam" id="PF25893">
    <property type="entry name" value="HH_CzcB"/>
    <property type="match status" value="1"/>
</dbReference>
<dbReference type="Gene3D" id="2.40.50.100">
    <property type="match status" value="1"/>
</dbReference>